<dbReference type="InterPro" id="IPR029026">
    <property type="entry name" value="tRNA_m1G_MTases_N"/>
</dbReference>
<feature type="domain" description="tRNA/rRNA methyltransferase SpoU type" evidence="3">
    <location>
        <begin position="391"/>
        <end position="532"/>
    </location>
</feature>
<evidence type="ECO:0000313" key="4">
    <source>
        <dbReference type="EMBL" id="PIO73957.1"/>
    </source>
</evidence>
<dbReference type="InterPro" id="IPR001537">
    <property type="entry name" value="SpoU_MeTrfase"/>
</dbReference>
<dbReference type="Pfam" id="PF00588">
    <property type="entry name" value="SpoU_methylase"/>
    <property type="match status" value="1"/>
</dbReference>
<dbReference type="EMBL" id="KZ345356">
    <property type="protein sequence ID" value="PIO73957.1"/>
    <property type="molecule type" value="Genomic_DNA"/>
</dbReference>
<proteinExistence type="predicted"/>
<evidence type="ECO:0000256" key="2">
    <source>
        <dbReference type="ARBA" id="ARBA00022679"/>
    </source>
</evidence>
<dbReference type="SUPFAM" id="SSF75217">
    <property type="entry name" value="alpha/beta knot"/>
    <property type="match status" value="1"/>
</dbReference>
<evidence type="ECO:0000259" key="3">
    <source>
        <dbReference type="Pfam" id="PF00588"/>
    </source>
</evidence>
<dbReference type="AlphaFoldDB" id="A0A2G9UUP5"/>
<dbReference type="OrthoDB" id="241340at2759"/>
<protein>
    <submittedName>
        <fullName evidence="4">RNA methyltransferase, TrmH family</fullName>
    </submittedName>
</protein>
<name>A0A2G9UUP5_TELCI</name>
<dbReference type="PANTHER" id="PTHR12029:SF11">
    <property type="entry name" value="METHYLTRANSFERASE TARBP1-RELATED"/>
    <property type="match status" value="1"/>
</dbReference>
<dbReference type="GO" id="GO:0030488">
    <property type="term" value="P:tRNA methylation"/>
    <property type="evidence" value="ECO:0007669"/>
    <property type="project" value="InterPro"/>
</dbReference>
<dbReference type="CDD" id="cd18091">
    <property type="entry name" value="SpoU-like_TRM3-like"/>
    <property type="match status" value="1"/>
</dbReference>
<dbReference type="PANTHER" id="PTHR12029">
    <property type="entry name" value="RNA METHYLTRANSFERASE"/>
    <property type="match status" value="1"/>
</dbReference>
<dbReference type="Gene3D" id="3.40.1280.10">
    <property type="match status" value="1"/>
</dbReference>
<dbReference type="InterPro" id="IPR045330">
    <property type="entry name" value="TRM3/TARBP1"/>
</dbReference>
<evidence type="ECO:0000313" key="5">
    <source>
        <dbReference type="Proteomes" id="UP000230423"/>
    </source>
</evidence>
<dbReference type="InterPro" id="IPR029028">
    <property type="entry name" value="Alpha/beta_knot_MTases"/>
</dbReference>
<dbReference type="GO" id="GO:0016423">
    <property type="term" value="F:tRNA (guanine) methyltransferase activity"/>
    <property type="evidence" value="ECO:0007669"/>
    <property type="project" value="InterPro"/>
</dbReference>
<organism evidence="4 5">
    <name type="scientific">Teladorsagia circumcincta</name>
    <name type="common">Brown stomach worm</name>
    <name type="synonym">Ostertagia circumcincta</name>
    <dbReference type="NCBI Taxonomy" id="45464"/>
    <lineage>
        <taxon>Eukaryota</taxon>
        <taxon>Metazoa</taxon>
        <taxon>Ecdysozoa</taxon>
        <taxon>Nematoda</taxon>
        <taxon>Chromadorea</taxon>
        <taxon>Rhabditida</taxon>
        <taxon>Rhabditina</taxon>
        <taxon>Rhabditomorpha</taxon>
        <taxon>Strongyloidea</taxon>
        <taxon>Trichostrongylidae</taxon>
        <taxon>Teladorsagia</taxon>
    </lineage>
</organism>
<reference evidence="4 5" key="1">
    <citation type="submission" date="2015-09" db="EMBL/GenBank/DDBJ databases">
        <title>Draft genome of the parasitic nematode Teladorsagia circumcincta isolate WARC Sus (inbred).</title>
        <authorList>
            <person name="Mitreva M."/>
        </authorList>
    </citation>
    <scope>NUCLEOTIDE SEQUENCE [LARGE SCALE GENOMIC DNA]</scope>
    <source>
        <strain evidence="4 5">S</strain>
    </source>
</reference>
<dbReference type="Proteomes" id="UP000230423">
    <property type="component" value="Unassembled WGS sequence"/>
</dbReference>
<keyword evidence="2 4" id="KW-0808">Transferase</keyword>
<keyword evidence="1 4" id="KW-0489">Methyltransferase</keyword>
<gene>
    <name evidence="4" type="ORF">TELCIR_04047</name>
</gene>
<dbReference type="InterPro" id="IPR044748">
    <property type="entry name" value="Trm3/TARBP1_C"/>
</dbReference>
<evidence type="ECO:0000256" key="1">
    <source>
        <dbReference type="ARBA" id="ARBA00022603"/>
    </source>
</evidence>
<sequence>MPPPSICNGATVSCPQTLLTMLEAAFSIMNEERKSQHFLPALRRTLSLSLKKSVVALPNITQFVLVRLLYCYVFALAVFGPIPKKEQRVLNAAYEMIYENRINEFDDVHNSFGLSLAHRQNTRAAALLLFVADYVHDEDVIDKVFSNCVGWIEDPCQQFSIKLLLEWLLVRLASRSVQMKQRVIDLETSFATKRIGSVSSWINMMVLMSRTEASETSLAPYVELILPWTTAQNFAVRCTAIAALRLLYNALPTEQKVRWNLLRKVVEFDGEPAGNSKRIIENLSADFYFAHLHPIKHFDMQTVLLEIPAKTGMPSEETIGVDILKVCFAEVGYVILAHRNCVFIALSKSNRCAPDINEGEMDAEMLEHEGSSLVQRKLITKERSKREDCSIVVVASLVDKPNNLGGLCRTCEIFGVDELIIADPIFLADAGFKALSMSSERKQKMEFVNTDRLPHYLEEMRRKGYTVIAAEQTTDSVFLHKFAFPRKTVLLLGDEKEGVPTNLLRCVDQTVEIQQLGQTRSLNVHVSAALFIAKYAEQVLLS</sequence>
<accession>A0A2G9UUP5</accession>
<keyword evidence="5" id="KW-1185">Reference proteome</keyword>
<dbReference type="GO" id="GO:0003723">
    <property type="term" value="F:RNA binding"/>
    <property type="evidence" value="ECO:0007669"/>
    <property type="project" value="InterPro"/>
</dbReference>